<dbReference type="InterPro" id="IPR011059">
    <property type="entry name" value="Metal-dep_hydrolase_composite"/>
</dbReference>
<dbReference type="InterPro" id="IPR013108">
    <property type="entry name" value="Amidohydro_3"/>
</dbReference>
<gene>
    <name evidence="2" type="ORF">C8D78_3313</name>
</gene>
<dbReference type="GO" id="GO:0016810">
    <property type="term" value="F:hydrolase activity, acting on carbon-nitrogen (but not peptide) bonds"/>
    <property type="evidence" value="ECO:0007669"/>
    <property type="project" value="InterPro"/>
</dbReference>
<dbReference type="Gene3D" id="3.10.310.70">
    <property type="match status" value="1"/>
</dbReference>
<dbReference type="OrthoDB" id="3238066at2"/>
<feature type="domain" description="Amidohydrolase 3" evidence="1">
    <location>
        <begin position="55"/>
        <end position="541"/>
    </location>
</feature>
<dbReference type="AlphaFoldDB" id="A0A495ECL1"/>
<dbReference type="RefSeq" id="WP_120954940.1">
    <property type="nucleotide sequence ID" value="NZ_RBIR01000009.1"/>
</dbReference>
<dbReference type="InterPro" id="IPR033932">
    <property type="entry name" value="YtcJ-like"/>
</dbReference>
<dbReference type="Gene3D" id="2.30.40.10">
    <property type="entry name" value="Urease, subunit C, domain 1"/>
    <property type="match status" value="1"/>
</dbReference>
<dbReference type="PANTHER" id="PTHR22642:SF2">
    <property type="entry name" value="PROTEIN LONG AFTER FAR-RED 3"/>
    <property type="match status" value="1"/>
</dbReference>
<comment type="caution">
    <text evidence="2">The sequence shown here is derived from an EMBL/GenBank/DDBJ whole genome shotgun (WGS) entry which is preliminary data.</text>
</comment>
<dbReference type="Gene3D" id="3.20.20.140">
    <property type="entry name" value="Metal-dependent hydrolases"/>
    <property type="match status" value="1"/>
</dbReference>
<proteinExistence type="predicted"/>
<evidence type="ECO:0000313" key="2">
    <source>
        <dbReference type="EMBL" id="RKR13657.1"/>
    </source>
</evidence>
<evidence type="ECO:0000259" key="1">
    <source>
        <dbReference type="Pfam" id="PF07969"/>
    </source>
</evidence>
<evidence type="ECO:0000313" key="3">
    <source>
        <dbReference type="Proteomes" id="UP000276055"/>
    </source>
</evidence>
<dbReference type="SUPFAM" id="SSF51338">
    <property type="entry name" value="Composite domain of metallo-dependent hydrolases"/>
    <property type="match status" value="1"/>
</dbReference>
<dbReference type="Pfam" id="PF07969">
    <property type="entry name" value="Amidohydro_3"/>
    <property type="match status" value="1"/>
</dbReference>
<sequence length="545" mass="58737">MPNHLRTADTVIVNAKVHTLDPRQPSVSTIVIANGRILAAGGKHLLGEHRGPRTQVHDAKGQTITPGLVDGHLHPIQGSGITVGIDFGSVSTYDGFLAALRTEANRVLSEDAEGWVRGWNLDYGVFEGRRISADLIEESVYGLPAYILLFDLHTALASKEALRMSGITGGRRFCDTSEIVVDDAGNPTGELREATAYELVGAVAPALSAAQAVERARELISCLSRTGITSGTIMDGDLASLDFIDKIDSTGAGLSVRLVSAFEHRPGLSAEEARSYLLSKDRRGRRWRGGLVKLFLDGVIDTGTGWLYEPDTLGGGLKSFWPDPADYASTVKQYSEAGFQIATHAIGDRAIGAAIDAYVSAGVQSRRGAPHRIEHLECLADRDLARLSTAGITASMQPLHMQWRKADGTDSWSSRLGAERSKLAWRIRDVIDSGAPVALGSDWPVAQYDARIGMAWARLRRIPGRTDAPVFEPSQRLTALEALKGFSVWAAEAQGDSDQGTIRPGNKADLAIWADDPLLVSADDLIDVPIESTWVDGETVFSRQE</sequence>
<dbReference type="InterPro" id="IPR032466">
    <property type="entry name" value="Metal_Hydrolase"/>
</dbReference>
<dbReference type="CDD" id="cd01300">
    <property type="entry name" value="YtcJ_like"/>
    <property type="match status" value="1"/>
</dbReference>
<dbReference type="Proteomes" id="UP000276055">
    <property type="component" value="Unassembled WGS sequence"/>
</dbReference>
<reference evidence="2 3" key="1">
    <citation type="submission" date="2018-10" db="EMBL/GenBank/DDBJ databases">
        <title>Genomic Encyclopedia of Type Strains, Phase IV (KMG-IV): sequencing the most valuable type-strain genomes for metagenomic binning, comparative biology and taxonomic classification.</title>
        <authorList>
            <person name="Goeker M."/>
        </authorList>
    </citation>
    <scope>NUCLEOTIDE SEQUENCE [LARGE SCALE GENOMIC DNA]</scope>
    <source>
        <strain evidence="2 3">DSM 25586</strain>
    </source>
</reference>
<dbReference type="PANTHER" id="PTHR22642">
    <property type="entry name" value="IMIDAZOLONEPROPIONASE"/>
    <property type="match status" value="1"/>
</dbReference>
<organism evidence="2 3">
    <name type="scientific">Arthrobacter oryzae</name>
    <dbReference type="NCBI Taxonomy" id="409290"/>
    <lineage>
        <taxon>Bacteria</taxon>
        <taxon>Bacillati</taxon>
        <taxon>Actinomycetota</taxon>
        <taxon>Actinomycetes</taxon>
        <taxon>Micrococcales</taxon>
        <taxon>Micrococcaceae</taxon>
        <taxon>Arthrobacter</taxon>
    </lineage>
</organism>
<accession>A0A495ECL1</accession>
<dbReference type="SUPFAM" id="SSF51556">
    <property type="entry name" value="Metallo-dependent hydrolases"/>
    <property type="match status" value="1"/>
</dbReference>
<dbReference type="EMBL" id="RBIR01000009">
    <property type="protein sequence ID" value="RKR13657.1"/>
    <property type="molecule type" value="Genomic_DNA"/>
</dbReference>
<name>A0A495ECL1_9MICC</name>
<protein>
    <recommendedName>
        <fullName evidence="1">Amidohydrolase 3 domain-containing protein</fullName>
    </recommendedName>
</protein>